<keyword evidence="7" id="KW-0503">Monooxygenase</keyword>
<evidence type="ECO:0000256" key="8">
    <source>
        <dbReference type="SAM" id="MobiDB-lite"/>
    </source>
</evidence>
<dbReference type="GO" id="GO:0004497">
    <property type="term" value="F:monooxygenase activity"/>
    <property type="evidence" value="ECO:0007669"/>
    <property type="project" value="UniProtKB-KW"/>
</dbReference>
<dbReference type="GO" id="GO:0046872">
    <property type="term" value="F:metal ion binding"/>
    <property type="evidence" value="ECO:0007669"/>
    <property type="project" value="UniProtKB-KW"/>
</dbReference>
<protein>
    <submittedName>
        <fullName evidence="9">Uncharacterized protein</fullName>
    </submittedName>
</protein>
<keyword evidence="4" id="KW-0479">Metal-binding</keyword>
<evidence type="ECO:0000256" key="4">
    <source>
        <dbReference type="ARBA" id="ARBA00022723"/>
    </source>
</evidence>
<evidence type="ECO:0000256" key="1">
    <source>
        <dbReference type="ARBA" id="ARBA00001971"/>
    </source>
</evidence>
<evidence type="ECO:0000256" key="5">
    <source>
        <dbReference type="ARBA" id="ARBA00023002"/>
    </source>
</evidence>
<evidence type="ECO:0000256" key="2">
    <source>
        <dbReference type="ARBA" id="ARBA00010617"/>
    </source>
</evidence>
<comment type="cofactor">
    <cofactor evidence="1">
        <name>heme</name>
        <dbReference type="ChEBI" id="CHEBI:30413"/>
    </cofactor>
</comment>
<evidence type="ECO:0000256" key="6">
    <source>
        <dbReference type="ARBA" id="ARBA00023004"/>
    </source>
</evidence>
<proteinExistence type="inferred from homology"/>
<dbReference type="PANTHER" id="PTHR47955">
    <property type="entry name" value="CYTOCHROME P450 FAMILY 71 PROTEIN"/>
    <property type="match status" value="1"/>
</dbReference>
<dbReference type="EMBL" id="JAATIP010000185">
    <property type="protein sequence ID" value="KAF4362224.1"/>
    <property type="molecule type" value="Genomic_DNA"/>
</dbReference>
<feature type="compositionally biased region" description="Basic residues" evidence="8">
    <location>
        <begin position="208"/>
        <end position="223"/>
    </location>
</feature>
<dbReference type="AlphaFoldDB" id="A0A7J6EUX0"/>
<organism evidence="9 10">
    <name type="scientific">Cannabis sativa</name>
    <name type="common">Hemp</name>
    <name type="synonym">Marijuana</name>
    <dbReference type="NCBI Taxonomy" id="3483"/>
    <lineage>
        <taxon>Eukaryota</taxon>
        <taxon>Viridiplantae</taxon>
        <taxon>Streptophyta</taxon>
        <taxon>Embryophyta</taxon>
        <taxon>Tracheophyta</taxon>
        <taxon>Spermatophyta</taxon>
        <taxon>Magnoliopsida</taxon>
        <taxon>eudicotyledons</taxon>
        <taxon>Gunneridae</taxon>
        <taxon>Pentapetalae</taxon>
        <taxon>rosids</taxon>
        <taxon>fabids</taxon>
        <taxon>Rosales</taxon>
        <taxon>Cannabaceae</taxon>
        <taxon>Cannabis</taxon>
    </lineage>
</organism>
<evidence type="ECO:0000256" key="7">
    <source>
        <dbReference type="ARBA" id="ARBA00023033"/>
    </source>
</evidence>
<name>A0A7J6EUX0_CANSA</name>
<accession>A0A7J6EUX0</accession>
<keyword evidence="6" id="KW-0408">Iron</keyword>
<evidence type="ECO:0000256" key="3">
    <source>
        <dbReference type="ARBA" id="ARBA00022617"/>
    </source>
</evidence>
<sequence length="233" mass="27086">METTLSRKLAPAFGSFASSKIQRLGQKTWTFNVPRSRTSSNHSSFITRKVHDNALASRPDTLATRNLSYDGTDITFAPHGQYWKEVIKNSGKNHQVTYRSRQGDQVSPKKSKEEEKFVDVLLRFHESEDPNKFTLTKDNLKVPEGREILDPWMFLPHELGYHKWHSHENTQSHPQGEEGADNFLKTMWNIQSLVHIYLYIYPPPKSSKTNKRGCKLLVKKQHKPKENDKRQDK</sequence>
<comment type="caution">
    <text evidence="9">The sequence shown here is derived from an EMBL/GenBank/DDBJ whole genome shotgun (WGS) entry which is preliminary data.</text>
</comment>
<keyword evidence="5" id="KW-0560">Oxidoreductase</keyword>
<feature type="region of interest" description="Disordered" evidence="8">
    <location>
        <begin position="205"/>
        <end position="233"/>
    </location>
</feature>
<comment type="similarity">
    <text evidence="2">Belongs to the cytochrome P450 family.</text>
</comment>
<feature type="compositionally biased region" description="Basic and acidic residues" evidence="8">
    <location>
        <begin position="224"/>
        <end position="233"/>
    </location>
</feature>
<evidence type="ECO:0000313" key="10">
    <source>
        <dbReference type="Proteomes" id="UP000525078"/>
    </source>
</evidence>
<keyword evidence="3" id="KW-0349">Heme</keyword>
<reference evidence="9 10" key="1">
    <citation type="journal article" date="2020" name="bioRxiv">
        <title>Sequence and annotation of 42 cannabis genomes reveals extensive copy number variation in cannabinoid synthesis and pathogen resistance genes.</title>
        <authorList>
            <person name="Mckernan K.J."/>
            <person name="Helbert Y."/>
            <person name="Kane L.T."/>
            <person name="Ebling H."/>
            <person name="Zhang L."/>
            <person name="Liu B."/>
            <person name="Eaton Z."/>
            <person name="Mclaughlin S."/>
            <person name="Kingan S."/>
            <person name="Baybayan P."/>
            <person name="Concepcion G."/>
            <person name="Jordan M."/>
            <person name="Riva A."/>
            <person name="Barbazuk W."/>
            <person name="Harkins T."/>
        </authorList>
    </citation>
    <scope>NUCLEOTIDE SEQUENCE [LARGE SCALE GENOMIC DNA]</scope>
    <source>
        <strain evidence="10">cv. Jamaican Lion 4</strain>
        <tissue evidence="9">Leaf</tissue>
    </source>
</reference>
<dbReference type="Proteomes" id="UP000525078">
    <property type="component" value="Unassembled WGS sequence"/>
</dbReference>
<evidence type="ECO:0000313" key="9">
    <source>
        <dbReference type="EMBL" id="KAF4362224.1"/>
    </source>
</evidence>
<gene>
    <name evidence="9" type="ORF">F8388_008108</name>
</gene>
<dbReference type="PANTHER" id="PTHR47955:SF19">
    <property type="entry name" value="CYTOCHROME P450 71A9-LIKE ISOFORM X1"/>
    <property type="match status" value="1"/>
</dbReference>